<protein>
    <submittedName>
        <fullName evidence="5">HPr family phosphocarrier protein</fullName>
    </submittedName>
</protein>
<dbReference type="PRINTS" id="PR00107">
    <property type="entry name" value="PHOSPHOCPHPR"/>
</dbReference>
<evidence type="ECO:0000313" key="5">
    <source>
        <dbReference type="EMBL" id="HIU03431.1"/>
    </source>
</evidence>
<evidence type="ECO:0000256" key="1">
    <source>
        <dbReference type="ARBA" id="ARBA00004496"/>
    </source>
</evidence>
<dbReference type="NCBIfam" id="TIGR01003">
    <property type="entry name" value="PTS_HPr_family"/>
    <property type="match status" value="1"/>
</dbReference>
<dbReference type="GO" id="GO:0005737">
    <property type="term" value="C:cytoplasm"/>
    <property type="evidence" value="ECO:0007669"/>
    <property type="project" value="UniProtKB-SubCell"/>
</dbReference>
<dbReference type="Gene3D" id="3.30.1340.10">
    <property type="entry name" value="HPr-like"/>
    <property type="match status" value="1"/>
</dbReference>
<dbReference type="AlphaFoldDB" id="A0A9D1HHT8"/>
<dbReference type="PANTHER" id="PTHR33705:SF2">
    <property type="entry name" value="PHOSPHOCARRIER PROTEIN NPR"/>
    <property type="match status" value="1"/>
</dbReference>
<dbReference type="InterPro" id="IPR050399">
    <property type="entry name" value="HPr"/>
</dbReference>
<proteinExistence type="predicted"/>
<name>A0A9D1HHT8_9FIRM</name>
<reference evidence="5" key="2">
    <citation type="journal article" date="2021" name="PeerJ">
        <title>Extensive microbial diversity within the chicken gut microbiome revealed by metagenomics and culture.</title>
        <authorList>
            <person name="Gilroy R."/>
            <person name="Ravi A."/>
            <person name="Getino M."/>
            <person name="Pursley I."/>
            <person name="Horton D.L."/>
            <person name="Alikhan N.F."/>
            <person name="Baker D."/>
            <person name="Gharbi K."/>
            <person name="Hall N."/>
            <person name="Watson M."/>
            <person name="Adriaenssens E.M."/>
            <person name="Foster-Nyarko E."/>
            <person name="Jarju S."/>
            <person name="Secka A."/>
            <person name="Antonio M."/>
            <person name="Oren A."/>
            <person name="Chaudhuri R.R."/>
            <person name="La Ragione R."/>
            <person name="Hildebrand F."/>
            <person name="Pallen M.J."/>
        </authorList>
    </citation>
    <scope>NUCLEOTIDE SEQUENCE</scope>
    <source>
        <strain evidence="5">CHK187-14744</strain>
    </source>
</reference>
<dbReference type="InterPro" id="IPR035895">
    <property type="entry name" value="HPr-like_sf"/>
</dbReference>
<comment type="subcellular location">
    <subcellularLocation>
        <location evidence="1">Cytoplasm</location>
    </subcellularLocation>
</comment>
<dbReference type="PANTHER" id="PTHR33705">
    <property type="entry name" value="PHOSPHOCARRIER PROTEIN HPR"/>
    <property type="match status" value="1"/>
</dbReference>
<dbReference type="Pfam" id="PF00381">
    <property type="entry name" value="PTS-HPr"/>
    <property type="match status" value="1"/>
</dbReference>
<dbReference type="PROSITE" id="PS51350">
    <property type="entry name" value="PTS_HPR_DOM"/>
    <property type="match status" value="1"/>
</dbReference>
<evidence type="ECO:0000256" key="3">
    <source>
        <dbReference type="ARBA" id="ARBA00022683"/>
    </source>
</evidence>
<comment type="caution">
    <text evidence="5">The sequence shown here is derived from an EMBL/GenBank/DDBJ whole genome shotgun (WGS) entry which is preliminary data.</text>
</comment>
<dbReference type="EMBL" id="DVLT01000055">
    <property type="protein sequence ID" value="HIU03431.1"/>
    <property type="molecule type" value="Genomic_DNA"/>
</dbReference>
<keyword evidence="3" id="KW-0598">Phosphotransferase system</keyword>
<feature type="domain" description="HPr" evidence="4">
    <location>
        <begin position="11"/>
        <end position="98"/>
    </location>
</feature>
<dbReference type="GO" id="GO:0009401">
    <property type="term" value="P:phosphoenolpyruvate-dependent sugar phosphotransferase system"/>
    <property type="evidence" value="ECO:0007669"/>
    <property type="project" value="UniProtKB-KW"/>
</dbReference>
<evidence type="ECO:0000313" key="6">
    <source>
        <dbReference type="Proteomes" id="UP000824164"/>
    </source>
</evidence>
<dbReference type="SUPFAM" id="SSF55594">
    <property type="entry name" value="HPr-like"/>
    <property type="match status" value="1"/>
</dbReference>
<organism evidence="5 6">
    <name type="scientific">Candidatus Onthocola gallistercoris</name>
    <dbReference type="NCBI Taxonomy" id="2840876"/>
    <lineage>
        <taxon>Bacteria</taxon>
        <taxon>Bacillati</taxon>
        <taxon>Bacillota</taxon>
        <taxon>Bacilli</taxon>
        <taxon>Candidatus Onthocola</taxon>
    </lineage>
</organism>
<evidence type="ECO:0000256" key="2">
    <source>
        <dbReference type="ARBA" id="ARBA00022490"/>
    </source>
</evidence>
<gene>
    <name evidence="5" type="ORF">IAB63_09300</name>
</gene>
<reference evidence="5" key="1">
    <citation type="submission" date="2020-10" db="EMBL/GenBank/DDBJ databases">
        <authorList>
            <person name="Gilroy R."/>
        </authorList>
    </citation>
    <scope>NUCLEOTIDE SEQUENCE</scope>
    <source>
        <strain evidence="5">CHK187-14744</strain>
    </source>
</reference>
<keyword evidence="2" id="KW-0963">Cytoplasm</keyword>
<accession>A0A9D1HHT8</accession>
<sequence>MEYIKNGVREMIEKKVTVKLKCGLHLLPATQLAKICGQYNCKARIFFQYKEINVNSILNIVSATIKCGDEIVLMCDGPDEQKVMNELEDVLTSEEIEGMLL</sequence>
<dbReference type="InterPro" id="IPR000032">
    <property type="entry name" value="HPr-like"/>
</dbReference>
<dbReference type="Proteomes" id="UP000824164">
    <property type="component" value="Unassembled WGS sequence"/>
</dbReference>
<evidence type="ECO:0000259" key="4">
    <source>
        <dbReference type="PROSITE" id="PS51350"/>
    </source>
</evidence>